<feature type="region of interest" description="Disordered" evidence="1">
    <location>
        <begin position="405"/>
        <end position="468"/>
    </location>
</feature>
<name>A0A811MP31_9POAL</name>
<dbReference type="Proteomes" id="UP000604825">
    <property type="component" value="Unassembled WGS sequence"/>
</dbReference>
<comment type="caution">
    <text evidence="2">The sequence shown here is derived from an EMBL/GenBank/DDBJ whole genome shotgun (WGS) entry which is preliminary data.</text>
</comment>
<evidence type="ECO:0000313" key="2">
    <source>
        <dbReference type="EMBL" id="CAD6211365.1"/>
    </source>
</evidence>
<reference evidence="2" key="1">
    <citation type="submission" date="2020-10" db="EMBL/GenBank/DDBJ databases">
        <authorList>
            <person name="Han B."/>
            <person name="Lu T."/>
            <person name="Zhao Q."/>
            <person name="Huang X."/>
            <person name="Zhao Y."/>
        </authorList>
    </citation>
    <scope>NUCLEOTIDE SEQUENCE</scope>
</reference>
<feature type="compositionally biased region" description="Pro residues" evidence="1">
    <location>
        <begin position="431"/>
        <end position="468"/>
    </location>
</feature>
<feature type="region of interest" description="Disordered" evidence="1">
    <location>
        <begin position="290"/>
        <end position="387"/>
    </location>
</feature>
<dbReference type="EMBL" id="CAJGYO010000002">
    <property type="protein sequence ID" value="CAD6211365.1"/>
    <property type="molecule type" value="Genomic_DNA"/>
</dbReference>
<sequence>MDPSNDCATPRSDGRGSSSGSDGNGGRSANNSSRRRRRMPSSPTGTQLMSEFNAAGDVGGSRSSSSLSSSGALDLEGVLLLATPVATDSTIIMEGELLDDDNEPGTPSGTRRSASLVDNNGPSNRVSISDLDLVLVSSGSQGSSGGGSGGRRSASNDQFPQREGHRRMYAPRNNRYYEAGSSSRQPAPGQWQGVGPPNIQIHPQQGPEFPYPFNFHLPPDFRIPPNMNSQLLQVGQECPIPVPPPTPSPWVGPGFGAGLRVQLGPPVRGPVHMYGSPALYPPPGVTTMVIPRRSSGLYPPPGVTIRHPPTSNGDPPPPPEQPARTRVTITAPPASEGPRQPEATPPEQTVQSKVTIKAPPAGEGSSSPPPKQLEQPETRPSQPVPLARVPTFWWPPIAEEDALFTERLHGPSRRSRRLPVFEDICPSDEPSQPPPPPPPPTSQPPLPPPPPPPSHPPPSPPPPPPESP</sequence>
<organism evidence="2 3">
    <name type="scientific">Miscanthus lutarioriparius</name>
    <dbReference type="NCBI Taxonomy" id="422564"/>
    <lineage>
        <taxon>Eukaryota</taxon>
        <taxon>Viridiplantae</taxon>
        <taxon>Streptophyta</taxon>
        <taxon>Embryophyta</taxon>
        <taxon>Tracheophyta</taxon>
        <taxon>Spermatophyta</taxon>
        <taxon>Magnoliopsida</taxon>
        <taxon>Liliopsida</taxon>
        <taxon>Poales</taxon>
        <taxon>Poaceae</taxon>
        <taxon>PACMAD clade</taxon>
        <taxon>Panicoideae</taxon>
        <taxon>Andropogonodae</taxon>
        <taxon>Andropogoneae</taxon>
        <taxon>Saccharinae</taxon>
        <taxon>Miscanthus</taxon>
    </lineage>
</organism>
<proteinExistence type="predicted"/>
<feature type="compositionally biased region" description="Low complexity" evidence="1">
    <location>
        <begin position="15"/>
        <end position="32"/>
    </location>
</feature>
<accession>A0A811MP31</accession>
<evidence type="ECO:0000313" key="3">
    <source>
        <dbReference type="Proteomes" id="UP000604825"/>
    </source>
</evidence>
<dbReference type="PRINTS" id="PR01217">
    <property type="entry name" value="PRICHEXTENSN"/>
</dbReference>
<feature type="region of interest" description="Disordered" evidence="1">
    <location>
        <begin position="1"/>
        <end position="72"/>
    </location>
</feature>
<feature type="compositionally biased region" description="Polar residues" evidence="1">
    <location>
        <begin position="105"/>
        <end position="127"/>
    </location>
</feature>
<gene>
    <name evidence="2" type="ORF">NCGR_LOCUS7343</name>
</gene>
<feature type="region of interest" description="Disordered" evidence="1">
    <location>
        <begin position="93"/>
        <end position="172"/>
    </location>
</feature>
<protein>
    <submittedName>
        <fullName evidence="2">Uncharacterized protein</fullName>
    </submittedName>
</protein>
<dbReference type="OrthoDB" id="691849at2759"/>
<dbReference type="AlphaFoldDB" id="A0A811MP31"/>
<feature type="compositionally biased region" description="Low complexity" evidence="1">
    <location>
        <begin position="60"/>
        <end position="71"/>
    </location>
</feature>
<keyword evidence="3" id="KW-1185">Reference proteome</keyword>
<evidence type="ECO:0000256" key="1">
    <source>
        <dbReference type="SAM" id="MobiDB-lite"/>
    </source>
</evidence>
<feature type="compositionally biased region" description="Polar residues" evidence="1">
    <location>
        <begin position="41"/>
        <end position="50"/>
    </location>
</feature>